<dbReference type="SMART" id="SM00490">
    <property type="entry name" value="HELICc"/>
    <property type="match status" value="1"/>
</dbReference>
<dbReference type="PROSITE" id="PS51192">
    <property type="entry name" value="HELICASE_ATP_BIND_1"/>
    <property type="match status" value="1"/>
</dbReference>
<dbReference type="EMBL" id="RXOL01000003">
    <property type="protein sequence ID" value="RVQ66944.1"/>
    <property type="molecule type" value="Genomic_DNA"/>
</dbReference>
<accession>A0A437GX44</accession>
<comment type="caution">
    <text evidence="6">The sequence shown here is derived from an EMBL/GenBank/DDBJ whole genome shotgun (WGS) entry which is preliminary data.</text>
</comment>
<dbReference type="InterPro" id="IPR049730">
    <property type="entry name" value="SNF2/RAD54-like_C"/>
</dbReference>
<evidence type="ECO:0000259" key="4">
    <source>
        <dbReference type="PROSITE" id="PS51192"/>
    </source>
</evidence>
<keyword evidence="3" id="KW-0067">ATP-binding</keyword>
<dbReference type="GO" id="GO:0004386">
    <property type="term" value="F:helicase activity"/>
    <property type="evidence" value="ECO:0007669"/>
    <property type="project" value="UniProtKB-KW"/>
</dbReference>
<protein>
    <submittedName>
        <fullName evidence="6">Helicase</fullName>
    </submittedName>
</protein>
<keyword evidence="6" id="KW-0347">Helicase</keyword>
<dbReference type="GO" id="GO:0003676">
    <property type="term" value="F:nucleic acid binding"/>
    <property type="evidence" value="ECO:0007669"/>
    <property type="project" value="InterPro"/>
</dbReference>
<dbReference type="OrthoDB" id="9814088at2"/>
<keyword evidence="7" id="KW-1185">Reference proteome</keyword>
<evidence type="ECO:0000256" key="1">
    <source>
        <dbReference type="ARBA" id="ARBA00022741"/>
    </source>
</evidence>
<name>A0A437GX44_9SPHN</name>
<dbReference type="AlphaFoldDB" id="A0A437GX44"/>
<feature type="domain" description="Helicase C-terminal" evidence="5">
    <location>
        <begin position="675"/>
        <end position="853"/>
    </location>
</feature>
<dbReference type="InterPro" id="IPR038718">
    <property type="entry name" value="SNF2-like_sf"/>
</dbReference>
<dbReference type="Proteomes" id="UP000283003">
    <property type="component" value="Unassembled WGS sequence"/>
</dbReference>
<dbReference type="CDD" id="cd18793">
    <property type="entry name" value="SF2_C_SNF"/>
    <property type="match status" value="1"/>
</dbReference>
<organism evidence="6 7">
    <name type="scientific">Croceicoccus ponticola</name>
    <dbReference type="NCBI Taxonomy" id="2217664"/>
    <lineage>
        <taxon>Bacteria</taxon>
        <taxon>Pseudomonadati</taxon>
        <taxon>Pseudomonadota</taxon>
        <taxon>Alphaproteobacteria</taxon>
        <taxon>Sphingomonadales</taxon>
        <taxon>Erythrobacteraceae</taxon>
        <taxon>Croceicoccus</taxon>
    </lineage>
</organism>
<evidence type="ECO:0000313" key="6">
    <source>
        <dbReference type="EMBL" id="RVQ66944.1"/>
    </source>
</evidence>
<dbReference type="InterPro" id="IPR027417">
    <property type="entry name" value="P-loop_NTPase"/>
</dbReference>
<sequence>MTELNFDFVDNLNGNSLANVLVRALRYGVPHGELLGQLTERPARLDIASAYFSPAGFAQIANHLEDLERIRLMIGAEPPRDAKPLQRRLDETEAAFQKRLIREGLDELDQGLRHERDHFPFTKAGRASLKKLIEVLRAGRMEARRYEKAFLHAKAYILSNREGADATGAGLFAGSSNLTRAGVTSNLELNLGRFDPIIHGQATAWFERLWDEAVPVDLAALFEEVFAEYTPWEIYLRVLWRIYGSEVAQEQDNDSGLPLTNFQKHGVARAMRLMAENGGAIVADEVGLGKTFIAGEILRSYKERRLRTLLICPAQLRDSTWAKFRTNNFLMDVECVSYEELAIDRQIAMADPNQFQDKLKRPLDEYQLVVVDEAHNYRNPDAPTRARVLRRLLWGQRRDVLLLTATPVNNSLWDLYNLIRYFIRQDSLLADRGILSIRERFEEAAREEPDQLSPDMLFPVIDATTVKRTRHFVKKHYGGDTITFAGQTMTIVFPEPKPITVRYPLAAPMPELFDLVEAALDPAELDAGNPQAMTFARYAPGLYPKRLDLQDQEERARASATVGLLRSGLLKRFESSTFAFGRTLAKLIKQHEDFLELLGQGHVVNTRFLKDLAATDDDVEGLLSNHDGVESTAFYDVPGLQQAVERDLATLRGLAGKIAAVGPQNDPKLEALVRTLKEIAAEAEAEASSEDDARQKRKVLIFSFFADTVGYLRNALADVARTDPELGIYAGRIVAVAGSVDVEEDEIGRRTAVEGFAPISSEAVDGNDRFDLLITTDVLAEGVNLQQCRHIINYDIPWNPMRMVQRHGRIDRIGSPHARVFLRTIFPADRLDALLNLEQRILQKIALAAASVGVVAPVEGAADGSQVFAETREEIERLLAEDPTLFERGLAGSAGQTGEEYRQTLRKALEAGGSRTQTLPMGIGSGMVKGKEQGVFFCASVGDRTYLRFIPCSTDWIYDPERPLHRELGRCLRIIECEPGTARHVPEALEANVFDLWEVARASVHEAWMAETDPANLQPKVRPLNLRVAEFIRQNPLPDGEAQDVQKALDILEAPWPRREELLLREWFANEAMQGAPKTKDLVRKINDSGLPPFSQPPVLPPITPNDVQLVCWMGIVNEAVLSATS</sequence>
<dbReference type="GO" id="GO:0006281">
    <property type="term" value="P:DNA repair"/>
    <property type="evidence" value="ECO:0007669"/>
    <property type="project" value="TreeGrafter"/>
</dbReference>
<dbReference type="InterPro" id="IPR014001">
    <property type="entry name" value="Helicase_ATP-bd"/>
</dbReference>
<reference evidence="6 7" key="1">
    <citation type="submission" date="2018-12" db="EMBL/GenBank/DDBJ databases">
        <title>Croceicoccus ponticola sp. nov., a lipolytic bacterium isolated from seawater.</title>
        <authorList>
            <person name="Yoon J.-H."/>
        </authorList>
    </citation>
    <scope>NUCLEOTIDE SEQUENCE [LARGE SCALE GENOMIC DNA]</scope>
    <source>
        <strain evidence="6 7">GM-16</strain>
    </source>
</reference>
<evidence type="ECO:0000256" key="2">
    <source>
        <dbReference type="ARBA" id="ARBA00022801"/>
    </source>
</evidence>
<feature type="domain" description="Helicase ATP-binding" evidence="4">
    <location>
        <begin position="271"/>
        <end position="425"/>
    </location>
</feature>
<keyword evidence="1" id="KW-0547">Nucleotide-binding</keyword>
<dbReference type="SUPFAM" id="SSF52540">
    <property type="entry name" value="P-loop containing nucleoside triphosphate hydrolases"/>
    <property type="match status" value="2"/>
</dbReference>
<dbReference type="InterPro" id="IPR011545">
    <property type="entry name" value="DEAD/DEAH_box_helicase_dom"/>
</dbReference>
<keyword evidence="2" id="KW-0378">Hydrolase</keyword>
<dbReference type="CDD" id="cd09178">
    <property type="entry name" value="PLDc_N_Snf2_like"/>
    <property type="match status" value="1"/>
</dbReference>
<dbReference type="Gene3D" id="3.40.50.300">
    <property type="entry name" value="P-loop containing nucleotide triphosphate hydrolases"/>
    <property type="match status" value="1"/>
</dbReference>
<dbReference type="InterPro" id="IPR025202">
    <property type="entry name" value="PLD-like_dom"/>
</dbReference>
<dbReference type="Pfam" id="PF00271">
    <property type="entry name" value="Helicase_C"/>
    <property type="match status" value="1"/>
</dbReference>
<evidence type="ECO:0000313" key="7">
    <source>
        <dbReference type="Proteomes" id="UP000283003"/>
    </source>
</evidence>
<dbReference type="SUPFAM" id="SSF56024">
    <property type="entry name" value="Phospholipase D/nuclease"/>
    <property type="match status" value="1"/>
</dbReference>
<dbReference type="PANTHER" id="PTHR45766:SF6">
    <property type="entry name" value="SWI_SNF-RELATED MATRIX-ASSOCIATED ACTIN-DEPENDENT REGULATOR OF CHROMATIN SUBFAMILY A-LIKE PROTEIN 1"/>
    <property type="match status" value="1"/>
</dbReference>
<dbReference type="PANTHER" id="PTHR45766">
    <property type="entry name" value="DNA ANNEALING HELICASE AND ENDONUCLEASE ZRANB3 FAMILY MEMBER"/>
    <property type="match status" value="1"/>
</dbReference>
<proteinExistence type="predicted"/>
<dbReference type="RefSeq" id="WP_127612457.1">
    <property type="nucleotide sequence ID" value="NZ_RXOL01000003.1"/>
</dbReference>
<dbReference type="Gene3D" id="3.40.50.10810">
    <property type="entry name" value="Tandem AAA-ATPase domain"/>
    <property type="match status" value="1"/>
</dbReference>
<dbReference type="GO" id="GO:0016787">
    <property type="term" value="F:hydrolase activity"/>
    <property type="evidence" value="ECO:0007669"/>
    <property type="project" value="UniProtKB-KW"/>
</dbReference>
<evidence type="ECO:0000259" key="5">
    <source>
        <dbReference type="PROSITE" id="PS51194"/>
    </source>
</evidence>
<dbReference type="GO" id="GO:0005524">
    <property type="term" value="F:ATP binding"/>
    <property type="evidence" value="ECO:0007669"/>
    <property type="project" value="UniProtKB-KW"/>
</dbReference>
<dbReference type="Pfam" id="PF13091">
    <property type="entry name" value="PLDc_2"/>
    <property type="match status" value="1"/>
</dbReference>
<dbReference type="InterPro" id="IPR001650">
    <property type="entry name" value="Helicase_C-like"/>
</dbReference>
<dbReference type="PROSITE" id="PS51194">
    <property type="entry name" value="HELICASE_CTER"/>
    <property type="match status" value="1"/>
</dbReference>
<dbReference type="Pfam" id="PF00270">
    <property type="entry name" value="DEAD"/>
    <property type="match status" value="1"/>
</dbReference>
<dbReference type="GO" id="GO:0031297">
    <property type="term" value="P:replication fork processing"/>
    <property type="evidence" value="ECO:0007669"/>
    <property type="project" value="TreeGrafter"/>
</dbReference>
<dbReference type="Gene3D" id="3.30.870.10">
    <property type="entry name" value="Endonuclease Chain A"/>
    <property type="match status" value="1"/>
</dbReference>
<evidence type="ECO:0000256" key="3">
    <source>
        <dbReference type="ARBA" id="ARBA00022840"/>
    </source>
</evidence>
<dbReference type="SMART" id="SM00487">
    <property type="entry name" value="DEXDc"/>
    <property type="match status" value="1"/>
</dbReference>
<gene>
    <name evidence="6" type="ORF">EKN06_08320</name>
</gene>